<keyword evidence="7" id="KW-1185">Reference proteome</keyword>
<dbReference type="Gene3D" id="1.10.10.1740">
    <property type="entry name" value="Transmembrane protein 14-like"/>
    <property type="match status" value="1"/>
</dbReference>
<comment type="subcellular location">
    <subcellularLocation>
        <location evidence="1">Membrane</location>
    </subcellularLocation>
</comment>
<protein>
    <submittedName>
        <fullName evidence="6">Uncharacterized protein</fullName>
    </submittedName>
</protein>
<name>A0AAD2HWD7_9AGAR</name>
<dbReference type="Proteomes" id="UP001295794">
    <property type="component" value="Unassembled WGS sequence"/>
</dbReference>
<evidence type="ECO:0000256" key="2">
    <source>
        <dbReference type="ARBA" id="ARBA00007590"/>
    </source>
</evidence>
<evidence type="ECO:0000313" key="6">
    <source>
        <dbReference type="EMBL" id="CAK5283386.1"/>
    </source>
</evidence>
<dbReference type="AlphaFoldDB" id="A0AAD2HWD7"/>
<keyword evidence="5" id="KW-0472">Membrane</keyword>
<dbReference type="EMBL" id="CAVNYO010000466">
    <property type="protein sequence ID" value="CAK5283386.1"/>
    <property type="molecule type" value="Genomic_DNA"/>
</dbReference>
<comment type="similarity">
    <text evidence="2">Belongs to the TMEM14 family.</text>
</comment>
<evidence type="ECO:0000256" key="4">
    <source>
        <dbReference type="ARBA" id="ARBA00022989"/>
    </source>
</evidence>
<dbReference type="InterPro" id="IPR005349">
    <property type="entry name" value="TMEM14"/>
</dbReference>
<sequence>MSAYPAFAMGGLCMMGGVAGFARTPDMRLSVGALYMWAGDRIRRGQPNGLEGAIGASAVLFLSSAPRLRRGGVPIALTSTSAMAGLYYAKTVYGLSQQQLQIQSAKL</sequence>
<keyword evidence="4" id="KW-1133">Transmembrane helix</keyword>
<organism evidence="6 7">
    <name type="scientific">Mycena citricolor</name>
    <dbReference type="NCBI Taxonomy" id="2018698"/>
    <lineage>
        <taxon>Eukaryota</taxon>
        <taxon>Fungi</taxon>
        <taxon>Dikarya</taxon>
        <taxon>Basidiomycota</taxon>
        <taxon>Agaricomycotina</taxon>
        <taxon>Agaricomycetes</taxon>
        <taxon>Agaricomycetidae</taxon>
        <taxon>Agaricales</taxon>
        <taxon>Marasmiineae</taxon>
        <taxon>Mycenaceae</taxon>
        <taxon>Mycena</taxon>
    </lineage>
</organism>
<accession>A0AAD2HWD7</accession>
<evidence type="ECO:0000313" key="7">
    <source>
        <dbReference type="Proteomes" id="UP001295794"/>
    </source>
</evidence>
<dbReference type="InterPro" id="IPR044890">
    <property type="entry name" value="TMEM14_sf"/>
</dbReference>
<dbReference type="Pfam" id="PF03647">
    <property type="entry name" value="Tmemb_14"/>
    <property type="match status" value="1"/>
</dbReference>
<reference evidence="6" key="1">
    <citation type="submission" date="2023-11" db="EMBL/GenBank/DDBJ databases">
        <authorList>
            <person name="De Vega J J."/>
            <person name="De Vega J J."/>
        </authorList>
    </citation>
    <scope>NUCLEOTIDE SEQUENCE</scope>
</reference>
<evidence type="ECO:0000256" key="1">
    <source>
        <dbReference type="ARBA" id="ARBA00004370"/>
    </source>
</evidence>
<keyword evidence="3" id="KW-0812">Transmembrane</keyword>
<gene>
    <name evidence="6" type="ORF">MYCIT1_LOCUS35874</name>
</gene>
<evidence type="ECO:0000256" key="3">
    <source>
        <dbReference type="ARBA" id="ARBA00022692"/>
    </source>
</evidence>
<evidence type="ECO:0000256" key="5">
    <source>
        <dbReference type="ARBA" id="ARBA00023136"/>
    </source>
</evidence>
<proteinExistence type="inferred from homology"/>
<comment type="caution">
    <text evidence="6">The sequence shown here is derived from an EMBL/GenBank/DDBJ whole genome shotgun (WGS) entry which is preliminary data.</text>
</comment>
<dbReference type="GO" id="GO:0016020">
    <property type="term" value="C:membrane"/>
    <property type="evidence" value="ECO:0007669"/>
    <property type="project" value="UniProtKB-SubCell"/>
</dbReference>